<dbReference type="EMBL" id="CM042033">
    <property type="protein sequence ID" value="KAI3774605.1"/>
    <property type="molecule type" value="Genomic_DNA"/>
</dbReference>
<reference evidence="2" key="1">
    <citation type="journal article" date="2022" name="Mol. Ecol. Resour.">
        <title>The genomes of chicory, endive, great burdock and yacon provide insights into Asteraceae palaeo-polyploidization history and plant inulin production.</title>
        <authorList>
            <person name="Fan W."/>
            <person name="Wang S."/>
            <person name="Wang H."/>
            <person name="Wang A."/>
            <person name="Jiang F."/>
            <person name="Liu H."/>
            <person name="Zhao H."/>
            <person name="Xu D."/>
            <person name="Zhang Y."/>
        </authorList>
    </citation>
    <scope>NUCLEOTIDE SEQUENCE [LARGE SCALE GENOMIC DNA]</scope>
    <source>
        <strain evidence="2">cv. Yunnan</strain>
    </source>
</reference>
<comment type="caution">
    <text evidence="1">The sequence shown here is derived from an EMBL/GenBank/DDBJ whole genome shotgun (WGS) entry which is preliminary data.</text>
</comment>
<keyword evidence="2" id="KW-1185">Reference proteome</keyword>
<dbReference type="Proteomes" id="UP001056120">
    <property type="component" value="Linkage Group LG16"/>
</dbReference>
<reference evidence="1 2" key="2">
    <citation type="journal article" date="2022" name="Mol. Ecol. Resour.">
        <title>The genomes of chicory, endive, great burdock and yacon provide insights into Asteraceae paleo-polyploidization history and plant inulin production.</title>
        <authorList>
            <person name="Fan W."/>
            <person name="Wang S."/>
            <person name="Wang H."/>
            <person name="Wang A."/>
            <person name="Jiang F."/>
            <person name="Liu H."/>
            <person name="Zhao H."/>
            <person name="Xu D."/>
            <person name="Zhang Y."/>
        </authorList>
    </citation>
    <scope>NUCLEOTIDE SEQUENCE [LARGE SCALE GENOMIC DNA]</scope>
    <source>
        <strain evidence="2">cv. Yunnan</strain>
        <tissue evidence="1">Leaves</tissue>
    </source>
</reference>
<proteinExistence type="predicted"/>
<protein>
    <submittedName>
        <fullName evidence="1">Uncharacterized protein</fullName>
    </submittedName>
</protein>
<evidence type="ECO:0000313" key="2">
    <source>
        <dbReference type="Proteomes" id="UP001056120"/>
    </source>
</evidence>
<gene>
    <name evidence="1" type="ORF">L1987_49164</name>
</gene>
<evidence type="ECO:0000313" key="1">
    <source>
        <dbReference type="EMBL" id="KAI3774605.1"/>
    </source>
</evidence>
<accession>A0ACB9FUX7</accession>
<organism evidence="1 2">
    <name type="scientific">Smallanthus sonchifolius</name>
    <dbReference type="NCBI Taxonomy" id="185202"/>
    <lineage>
        <taxon>Eukaryota</taxon>
        <taxon>Viridiplantae</taxon>
        <taxon>Streptophyta</taxon>
        <taxon>Embryophyta</taxon>
        <taxon>Tracheophyta</taxon>
        <taxon>Spermatophyta</taxon>
        <taxon>Magnoliopsida</taxon>
        <taxon>eudicotyledons</taxon>
        <taxon>Gunneridae</taxon>
        <taxon>Pentapetalae</taxon>
        <taxon>asterids</taxon>
        <taxon>campanulids</taxon>
        <taxon>Asterales</taxon>
        <taxon>Asteraceae</taxon>
        <taxon>Asteroideae</taxon>
        <taxon>Heliantheae alliance</taxon>
        <taxon>Millerieae</taxon>
        <taxon>Smallanthus</taxon>
    </lineage>
</organism>
<name>A0ACB9FUX7_9ASTR</name>
<sequence length="186" mass="21254">MNSVKALAESPDLNHIPSIYTYSVNSTEPPASDIQDEIPTIDFSLLTSADPDLRSKMIQELDMACKDWGFFRNEFEEKGVFDPIRYGTSFNPKKDEILYWRDFLKIFSNGKYKSVEHRAIVNNAVTRLSVAVTNGPSLDVVVEPAYKLVTEERCAPGYIPMKYKEYLKMQQSNKIVGKTCLDRVRI</sequence>